<accession>A0ABU5DQF8</accession>
<proteinExistence type="predicted"/>
<evidence type="ECO:0000256" key="1">
    <source>
        <dbReference type="SAM" id="Phobius"/>
    </source>
</evidence>
<feature type="transmembrane region" description="Helical" evidence="1">
    <location>
        <begin position="54"/>
        <end position="77"/>
    </location>
</feature>
<protein>
    <submittedName>
        <fullName evidence="2">Uncharacterized protein</fullName>
    </submittedName>
</protein>
<keyword evidence="3" id="KW-1185">Reference proteome</keyword>
<evidence type="ECO:0000313" key="3">
    <source>
        <dbReference type="Proteomes" id="UP001285263"/>
    </source>
</evidence>
<reference evidence="2 3" key="1">
    <citation type="submission" date="2023-11" db="EMBL/GenBank/DDBJ databases">
        <title>Paucibacter sp. nov., isolated from fresh soil in Korea.</title>
        <authorList>
            <person name="Le N.T.T."/>
        </authorList>
    </citation>
    <scope>NUCLEOTIDE SEQUENCE [LARGE SCALE GENOMIC DNA]</scope>
    <source>
        <strain evidence="2 3">R3-3</strain>
    </source>
</reference>
<dbReference type="Proteomes" id="UP001285263">
    <property type="component" value="Unassembled WGS sequence"/>
</dbReference>
<keyword evidence="1" id="KW-0812">Transmembrane</keyword>
<dbReference type="EMBL" id="JAXCLA010000009">
    <property type="protein sequence ID" value="MDY0747931.1"/>
    <property type="molecule type" value="Genomic_DNA"/>
</dbReference>
<organism evidence="2 3">
    <name type="scientific">Roseateles agri</name>
    <dbReference type="NCBI Taxonomy" id="3098619"/>
    <lineage>
        <taxon>Bacteria</taxon>
        <taxon>Pseudomonadati</taxon>
        <taxon>Pseudomonadota</taxon>
        <taxon>Betaproteobacteria</taxon>
        <taxon>Burkholderiales</taxon>
        <taxon>Sphaerotilaceae</taxon>
        <taxon>Roseateles</taxon>
    </lineage>
</organism>
<comment type="caution">
    <text evidence="2">The sequence shown here is derived from an EMBL/GenBank/DDBJ whole genome shotgun (WGS) entry which is preliminary data.</text>
</comment>
<sequence length="304" mass="32678">MADATAAPPAPPFDGLYAFVRTHLLVVNNVIAASCFAVGALDFLAPKLWLLPRIIYSATATLALAMLIAALMPGLASRIQARFFGPAPSHVPLWRRGVWQFGFALLCVVSIVGFASVAKASAGGLAASQFPAVRDLQAELLSIRSGIADVSSGVGQANAKLDVLVGAESDPRRALASRGYSISHNGLKEALGQGDEQAVAWFAQIKVPIRDEGVMGHLVGDQPWNPRIAALLDPAMFSDPAACVPQWIYYVSEPVDERLRAYARLCGKDKLSGLRAELNYYIPRSQPDKREKLQRMLAVLASMR</sequence>
<keyword evidence="1" id="KW-1133">Transmembrane helix</keyword>
<keyword evidence="1" id="KW-0472">Membrane</keyword>
<name>A0ABU5DQF8_9BURK</name>
<gene>
    <name evidence="2" type="ORF">SNE35_25745</name>
</gene>
<feature type="transmembrane region" description="Helical" evidence="1">
    <location>
        <begin position="24"/>
        <end position="45"/>
    </location>
</feature>
<dbReference type="RefSeq" id="WP_320425899.1">
    <property type="nucleotide sequence ID" value="NZ_JAXCLA010000009.1"/>
</dbReference>
<feature type="transmembrane region" description="Helical" evidence="1">
    <location>
        <begin position="97"/>
        <end position="118"/>
    </location>
</feature>
<evidence type="ECO:0000313" key="2">
    <source>
        <dbReference type="EMBL" id="MDY0747931.1"/>
    </source>
</evidence>